<keyword evidence="2" id="KW-1185">Reference proteome</keyword>
<evidence type="ECO:0000313" key="1">
    <source>
        <dbReference type="EMBL" id="MCP1372923.1"/>
    </source>
</evidence>
<dbReference type="Proteomes" id="UP001204615">
    <property type="component" value="Unassembled WGS sequence"/>
</dbReference>
<proteinExistence type="predicted"/>
<sequence>MKRLRVRDNEPLLERPPYLAFAATALARQGAQFGEITGNRGAVLVGQAVPAPAAMPTTGHVLIRQPILARPGGRRQALEVTVADLSSVLADSGAVERVFDC</sequence>
<name>A0ABT1F6B2_9GAMM</name>
<gene>
    <name evidence="1" type="ORF">NC595_02490</name>
</gene>
<accession>A0ABT1F6B2</accession>
<dbReference type="EMBL" id="JAMZEK010000001">
    <property type="protein sequence ID" value="MCP1372923.1"/>
    <property type="molecule type" value="Genomic_DNA"/>
</dbReference>
<dbReference type="RefSeq" id="WP_253564700.1">
    <property type="nucleotide sequence ID" value="NZ_JAMZEK010000001.1"/>
</dbReference>
<organism evidence="1 2">
    <name type="scientific">Dyella lutea</name>
    <dbReference type="NCBI Taxonomy" id="2950441"/>
    <lineage>
        <taxon>Bacteria</taxon>
        <taxon>Pseudomonadati</taxon>
        <taxon>Pseudomonadota</taxon>
        <taxon>Gammaproteobacteria</taxon>
        <taxon>Lysobacterales</taxon>
        <taxon>Rhodanobacteraceae</taxon>
        <taxon>Dyella</taxon>
    </lineage>
</organism>
<protein>
    <submittedName>
        <fullName evidence="1">Uncharacterized protein</fullName>
    </submittedName>
</protein>
<reference evidence="1 2" key="1">
    <citation type="submission" date="2022-06" db="EMBL/GenBank/DDBJ databases">
        <title>Dyella sp. Sa strain:Sa Genome sequencing.</title>
        <authorList>
            <person name="Park S."/>
        </authorList>
    </citation>
    <scope>NUCLEOTIDE SEQUENCE [LARGE SCALE GENOMIC DNA]</scope>
    <source>
        <strain evidence="1 2">Sa</strain>
    </source>
</reference>
<comment type="caution">
    <text evidence="1">The sequence shown here is derived from an EMBL/GenBank/DDBJ whole genome shotgun (WGS) entry which is preliminary data.</text>
</comment>
<evidence type="ECO:0000313" key="2">
    <source>
        <dbReference type="Proteomes" id="UP001204615"/>
    </source>
</evidence>